<dbReference type="EnsemblPlants" id="OB08G10450.1">
    <property type="protein sequence ID" value="OB08G10450.1"/>
    <property type="gene ID" value="OB08G10450"/>
</dbReference>
<organism evidence="1">
    <name type="scientific">Oryza brachyantha</name>
    <name type="common">malo sina</name>
    <dbReference type="NCBI Taxonomy" id="4533"/>
    <lineage>
        <taxon>Eukaryota</taxon>
        <taxon>Viridiplantae</taxon>
        <taxon>Streptophyta</taxon>
        <taxon>Embryophyta</taxon>
        <taxon>Tracheophyta</taxon>
        <taxon>Spermatophyta</taxon>
        <taxon>Magnoliopsida</taxon>
        <taxon>Liliopsida</taxon>
        <taxon>Poales</taxon>
        <taxon>Poaceae</taxon>
        <taxon>BOP clade</taxon>
        <taxon>Oryzoideae</taxon>
        <taxon>Oryzeae</taxon>
        <taxon>Oryzinae</taxon>
        <taxon>Oryza</taxon>
    </lineage>
</organism>
<protein>
    <submittedName>
        <fullName evidence="1">Uncharacterized protein</fullName>
    </submittedName>
</protein>
<evidence type="ECO:0000313" key="1">
    <source>
        <dbReference type="EnsemblPlants" id="OB08G10450.1"/>
    </source>
</evidence>
<sequence length="142" mass="15994">MARLRQRVADEMAAAAADHSAAGTTIMMYEFRQARAGIDTLKVELDRLRATGYGDPEEIADRAELIKGWVDMLRSGAEAVIAELDDFFDDIVEGRKPLSPSFLIIDHSTMQPRTWLRDDELGHDDDHLVELSLMKKAHAWGR</sequence>
<reference evidence="1" key="1">
    <citation type="journal article" date="2013" name="Nat. Commun.">
        <title>Whole-genome sequencing of Oryza brachyantha reveals mechanisms underlying Oryza genome evolution.</title>
        <authorList>
            <person name="Chen J."/>
            <person name="Huang Q."/>
            <person name="Gao D."/>
            <person name="Wang J."/>
            <person name="Lang Y."/>
            <person name="Liu T."/>
            <person name="Li B."/>
            <person name="Bai Z."/>
            <person name="Luis Goicoechea J."/>
            <person name="Liang C."/>
            <person name="Chen C."/>
            <person name="Zhang W."/>
            <person name="Sun S."/>
            <person name="Liao Y."/>
            <person name="Zhang X."/>
            <person name="Yang L."/>
            <person name="Song C."/>
            <person name="Wang M."/>
            <person name="Shi J."/>
            <person name="Liu G."/>
            <person name="Liu J."/>
            <person name="Zhou H."/>
            <person name="Zhou W."/>
            <person name="Yu Q."/>
            <person name="An N."/>
            <person name="Chen Y."/>
            <person name="Cai Q."/>
            <person name="Wang B."/>
            <person name="Liu B."/>
            <person name="Min J."/>
            <person name="Huang Y."/>
            <person name="Wu H."/>
            <person name="Li Z."/>
            <person name="Zhang Y."/>
            <person name="Yin Y."/>
            <person name="Song W."/>
            <person name="Jiang J."/>
            <person name="Jackson S.A."/>
            <person name="Wing R.A."/>
            <person name="Wang J."/>
            <person name="Chen M."/>
        </authorList>
    </citation>
    <scope>NUCLEOTIDE SEQUENCE [LARGE SCALE GENOMIC DNA]</scope>
    <source>
        <strain evidence="1">cv. IRGC 101232</strain>
    </source>
</reference>
<dbReference type="STRING" id="4533.J3MPL6"/>
<name>J3MPL6_ORYBR</name>
<dbReference type="Proteomes" id="UP000006038">
    <property type="component" value="Chromosome 8"/>
</dbReference>
<keyword evidence="2" id="KW-1185">Reference proteome</keyword>
<evidence type="ECO:0000313" key="2">
    <source>
        <dbReference type="Proteomes" id="UP000006038"/>
    </source>
</evidence>
<dbReference type="HOGENOM" id="CLU_1818843_0_0_1"/>
<accession>J3MPL6</accession>
<dbReference type="eggNOG" id="ENOG502QQDC">
    <property type="taxonomic scope" value="Eukaryota"/>
</dbReference>
<dbReference type="Gramene" id="OB08G10450.1">
    <property type="protein sequence ID" value="OB08G10450.1"/>
    <property type="gene ID" value="OB08G10450"/>
</dbReference>
<reference evidence="1" key="2">
    <citation type="submission" date="2013-04" db="UniProtKB">
        <authorList>
            <consortium name="EnsemblPlants"/>
        </authorList>
    </citation>
    <scope>IDENTIFICATION</scope>
</reference>
<proteinExistence type="predicted"/>
<dbReference type="AlphaFoldDB" id="J3MPL6"/>